<reference evidence="1" key="1">
    <citation type="submission" date="2013-12" db="EMBL/GenBank/DDBJ databases">
        <title>The Genome Sequence of Aphanomyces astaci APO3.</title>
        <authorList>
            <consortium name="The Broad Institute Genomics Platform"/>
            <person name="Russ C."/>
            <person name="Tyler B."/>
            <person name="van West P."/>
            <person name="Dieguez-Uribeondo J."/>
            <person name="Young S.K."/>
            <person name="Zeng Q."/>
            <person name="Gargeya S."/>
            <person name="Fitzgerald M."/>
            <person name="Abouelleil A."/>
            <person name="Alvarado L."/>
            <person name="Chapman S.B."/>
            <person name="Gainer-Dewar J."/>
            <person name="Goldberg J."/>
            <person name="Griggs A."/>
            <person name="Gujja S."/>
            <person name="Hansen M."/>
            <person name="Howarth C."/>
            <person name="Imamovic A."/>
            <person name="Ireland A."/>
            <person name="Larimer J."/>
            <person name="McCowan C."/>
            <person name="Murphy C."/>
            <person name="Pearson M."/>
            <person name="Poon T.W."/>
            <person name="Priest M."/>
            <person name="Roberts A."/>
            <person name="Saif S."/>
            <person name="Shea T."/>
            <person name="Sykes S."/>
            <person name="Wortman J."/>
            <person name="Nusbaum C."/>
            <person name="Birren B."/>
        </authorList>
    </citation>
    <scope>NUCLEOTIDE SEQUENCE [LARGE SCALE GENOMIC DNA]</scope>
    <source>
        <strain evidence="1">APO3</strain>
    </source>
</reference>
<accession>W4F863</accession>
<name>W4F863_APHAT</name>
<dbReference type="VEuPathDB" id="FungiDB:H257_19408"/>
<dbReference type="RefSeq" id="XP_009846856.1">
    <property type="nucleotide sequence ID" value="XM_009848554.1"/>
</dbReference>
<dbReference type="EMBL" id="KI913677">
    <property type="protein sequence ID" value="ETV63660.1"/>
    <property type="molecule type" value="Genomic_DNA"/>
</dbReference>
<organism evidence="1">
    <name type="scientific">Aphanomyces astaci</name>
    <name type="common">Crayfish plague agent</name>
    <dbReference type="NCBI Taxonomy" id="112090"/>
    <lineage>
        <taxon>Eukaryota</taxon>
        <taxon>Sar</taxon>
        <taxon>Stramenopiles</taxon>
        <taxon>Oomycota</taxon>
        <taxon>Saprolegniomycetes</taxon>
        <taxon>Saprolegniales</taxon>
        <taxon>Verrucalvaceae</taxon>
        <taxon>Aphanomyces</taxon>
    </lineage>
</organism>
<dbReference type="GeneID" id="20821404"/>
<gene>
    <name evidence="1" type="ORF">H257_19408</name>
</gene>
<proteinExistence type="predicted"/>
<evidence type="ECO:0000313" key="1">
    <source>
        <dbReference type="EMBL" id="ETV63660.1"/>
    </source>
</evidence>
<protein>
    <submittedName>
        <fullName evidence="1">Uncharacterized protein</fullName>
    </submittedName>
</protein>
<feature type="non-terminal residue" evidence="1">
    <location>
        <position position="1"/>
    </location>
</feature>
<dbReference type="AlphaFoldDB" id="W4F863"/>
<sequence length="64" mass="7509">CKKLEPGGRYEVFPEPLGLIEFINHVRDNERALTTTHMITWIKANQRAWMIDYLAKKKPSCAYD</sequence>